<feature type="compositionally biased region" description="Polar residues" evidence="1">
    <location>
        <begin position="125"/>
        <end position="144"/>
    </location>
</feature>
<dbReference type="Pfam" id="PF04376">
    <property type="entry name" value="ATE_N"/>
    <property type="match status" value="1"/>
</dbReference>
<gene>
    <name evidence="3" type="ORF">Nepgr_006046</name>
</gene>
<reference evidence="3" key="1">
    <citation type="submission" date="2023-05" db="EMBL/GenBank/DDBJ databases">
        <title>Nepenthes gracilis genome sequencing.</title>
        <authorList>
            <person name="Fukushima K."/>
        </authorList>
    </citation>
    <scope>NUCLEOTIDE SEQUENCE</scope>
    <source>
        <strain evidence="3">SING2019-196</strain>
    </source>
</reference>
<dbReference type="EMBL" id="BSYO01000005">
    <property type="protein sequence ID" value="GMH04207.1"/>
    <property type="molecule type" value="Genomic_DNA"/>
</dbReference>
<comment type="caution">
    <text evidence="3">The sequence shown here is derived from an EMBL/GenBank/DDBJ whole genome shotgun (WGS) entry which is preliminary data.</text>
</comment>
<proteinExistence type="predicted"/>
<evidence type="ECO:0000259" key="2">
    <source>
        <dbReference type="Pfam" id="PF04376"/>
    </source>
</evidence>
<organism evidence="3 4">
    <name type="scientific">Nepenthes gracilis</name>
    <name type="common">Slender pitcher plant</name>
    <dbReference type="NCBI Taxonomy" id="150966"/>
    <lineage>
        <taxon>Eukaryota</taxon>
        <taxon>Viridiplantae</taxon>
        <taxon>Streptophyta</taxon>
        <taxon>Embryophyta</taxon>
        <taxon>Tracheophyta</taxon>
        <taxon>Spermatophyta</taxon>
        <taxon>Magnoliopsida</taxon>
        <taxon>eudicotyledons</taxon>
        <taxon>Gunneridae</taxon>
        <taxon>Pentapetalae</taxon>
        <taxon>Caryophyllales</taxon>
        <taxon>Nepenthaceae</taxon>
        <taxon>Nepenthes</taxon>
    </lineage>
</organism>
<feature type="domain" description="N-end aminoacyl transferase N-terminal" evidence="2">
    <location>
        <begin position="25"/>
        <end position="95"/>
    </location>
</feature>
<feature type="region of interest" description="Disordered" evidence="1">
    <location>
        <begin position="125"/>
        <end position="148"/>
    </location>
</feature>
<dbReference type="AlphaFoldDB" id="A0AAD3S4A8"/>
<dbReference type="InterPro" id="IPR030700">
    <property type="entry name" value="N-end_Aminoacyl_Trfase"/>
</dbReference>
<protein>
    <recommendedName>
        <fullName evidence="2">N-end aminoacyl transferase N-terminal domain-containing protein</fullName>
    </recommendedName>
</protein>
<sequence length="197" mass="21985">MINEASSSGSSRGESVVVDVGRRRSSCGYCKSGRLSSISHGLRAHSLTVDDYQDLLDRGWRRAGSFLYKPEMETTCCPSYTIRLKADDFIPSKEQLRVSRRMQRYLDGLLDGKKRKEHVDKSSTSQGCTYCGPSNSSEAESLGSNNEEKNKEEGFMHFLSEQIDNSVQSCIKSGDLPCDMQFPRGIVKKVSLTKGNY</sequence>
<dbReference type="PANTHER" id="PTHR21367">
    <property type="entry name" value="ARGININE-TRNA-PROTEIN TRANSFERASE 1"/>
    <property type="match status" value="1"/>
</dbReference>
<keyword evidence="4" id="KW-1185">Reference proteome</keyword>
<evidence type="ECO:0000313" key="4">
    <source>
        <dbReference type="Proteomes" id="UP001279734"/>
    </source>
</evidence>
<name>A0AAD3S4A8_NEPGR</name>
<dbReference type="Proteomes" id="UP001279734">
    <property type="component" value="Unassembled WGS sequence"/>
</dbReference>
<evidence type="ECO:0000313" key="3">
    <source>
        <dbReference type="EMBL" id="GMH04207.1"/>
    </source>
</evidence>
<dbReference type="InterPro" id="IPR007471">
    <property type="entry name" value="N-end_Aminoacyl_Trfase_N"/>
</dbReference>
<dbReference type="PANTHER" id="PTHR21367:SF1">
    <property type="entry name" value="ARGINYL-TRNA--PROTEIN TRANSFERASE 1"/>
    <property type="match status" value="1"/>
</dbReference>
<dbReference type="GO" id="GO:0004057">
    <property type="term" value="F:arginyl-tRNA--protein transferase activity"/>
    <property type="evidence" value="ECO:0007669"/>
    <property type="project" value="InterPro"/>
</dbReference>
<dbReference type="GO" id="GO:0005737">
    <property type="term" value="C:cytoplasm"/>
    <property type="evidence" value="ECO:0007669"/>
    <property type="project" value="TreeGrafter"/>
</dbReference>
<accession>A0AAD3S4A8</accession>
<evidence type="ECO:0000256" key="1">
    <source>
        <dbReference type="SAM" id="MobiDB-lite"/>
    </source>
</evidence>